<evidence type="ECO:0000256" key="1">
    <source>
        <dbReference type="ARBA" id="ARBA00006464"/>
    </source>
</evidence>
<protein>
    <submittedName>
        <fullName evidence="5">Putative glycosyltransferase</fullName>
    </submittedName>
</protein>
<evidence type="ECO:0000259" key="4">
    <source>
        <dbReference type="Pfam" id="PF02397"/>
    </source>
</evidence>
<feature type="transmembrane region" description="Helical" evidence="3">
    <location>
        <begin position="38"/>
        <end position="61"/>
    </location>
</feature>
<dbReference type="RefSeq" id="WP_087862046.1">
    <property type="nucleotide sequence ID" value="NZ_LT859958.1"/>
</dbReference>
<dbReference type="PANTHER" id="PTHR30576:SF20">
    <property type="entry name" value="QUINOVOSAMINEPHOSPHOTRANSFERAE-RELATED"/>
    <property type="match status" value="1"/>
</dbReference>
<gene>
    <name evidence="5" type="ORF">CFX1CAM_1110</name>
</gene>
<evidence type="ECO:0000256" key="3">
    <source>
        <dbReference type="SAM" id="Phobius"/>
    </source>
</evidence>
<dbReference type="Proteomes" id="UP000195514">
    <property type="component" value="Chromosome I"/>
</dbReference>
<dbReference type="AlphaFoldDB" id="A0A1Y6K3B1"/>
<dbReference type="SUPFAM" id="SSF53335">
    <property type="entry name" value="S-adenosyl-L-methionine-dependent methyltransferases"/>
    <property type="match status" value="1"/>
</dbReference>
<dbReference type="Gene3D" id="3.40.50.720">
    <property type="entry name" value="NAD(P)-binding Rossmann-like Domain"/>
    <property type="match status" value="1"/>
</dbReference>
<keyword evidence="5" id="KW-0808">Transferase</keyword>
<feature type="transmembrane region" description="Helical" evidence="3">
    <location>
        <begin position="213"/>
        <end position="232"/>
    </location>
</feature>
<dbReference type="InterPro" id="IPR029063">
    <property type="entry name" value="SAM-dependent_MTases_sf"/>
</dbReference>
<organism evidence="5 6">
    <name type="scientific">Candidatus Brevifilum fermentans</name>
    <dbReference type="NCBI Taxonomy" id="1986204"/>
    <lineage>
        <taxon>Bacteria</taxon>
        <taxon>Bacillati</taxon>
        <taxon>Chloroflexota</taxon>
        <taxon>Anaerolineae</taxon>
        <taxon>Anaerolineales</taxon>
        <taxon>Anaerolineaceae</taxon>
        <taxon>Candidatus Brevifilum</taxon>
    </lineage>
</organism>
<dbReference type="OrthoDB" id="9808602at2"/>
<dbReference type="PANTHER" id="PTHR30576">
    <property type="entry name" value="COLANIC BIOSYNTHESIS UDP-GLUCOSE LIPID CARRIER TRANSFERASE"/>
    <property type="match status" value="1"/>
</dbReference>
<feature type="transmembrane region" description="Helical" evidence="3">
    <location>
        <begin position="348"/>
        <end position="367"/>
    </location>
</feature>
<dbReference type="GO" id="GO:0016780">
    <property type="term" value="F:phosphotransferase activity, for other substituted phosphate groups"/>
    <property type="evidence" value="ECO:0007669"/>
    <property type="project" value="TreeGrafter"/>
</dbReference>
<evidence type="ECO:0000313" key="6">
    <source>
        <dbReference type="Proteomes" id="UP000195514"/>
    </source>
</evidence>
<feature type="transmembrane region" description="Helical" evidence="3">
    <location>
        <begin position="287"/>
        <end position="308"/>
    </location>
</feature>
<name>A0A1Y6K3B1_9CHLR</name>
<dbReference type="KEGG" id="abat:CFX1CAM_1110"/>
<comment type="similarity">
    <text evidence="1">Belongs to the bacterial sugar transferase family.</text>
</comment>
<proteinExistence type="inferred from homology"/>
<evidence type="ECO:0000313" key="5">
    <source>
        <dbReference type="EMBL" id="SMX54175.1"/>
    </source>
</evidence>
<reference evidence="6" key="1">
    <citation type="submission" date="2017-05" db="EMBL/GenBank/DDBJ databases">
        <authorList>
            <person name="Kirkegaard R."/>
            <person name="Mcilroy J S."/>
        </authorList>
    </citation>
    <scope>NUCLEOTIDE SEQUENCE [LARGE SCALE GENOMIC DNA]</scope>
</reference>
<dbReference type="InterPro" id="IPR003362">
    <property type="entry name" value="Bact_transf"/>
</dbReference>
<feature type="transmembrane region" description="Helical" evidence="3">
    <location>
        <begin position="320"/>
        <end position="342"/>
    </location>
</feature>
<evidence type="ECO:0000256" key="2">
    <source>
        <dbReference type="SAM" id="MobiDB-lite"/>
    </source>
</evidence>
<feature type="region of interest" description="Disordered" evidence="2">
    <location>
        <begin position="1"/>
        <end position="23"/>
    </location>
</feature>
<feature type="domain" description="Bacterial sugar transferase" evidence="4">
    <location>
        <begin position="35"/>
        <end position="228"/>
    </location>
</feature>
<accession>A0A1Y6K3B1</accession>
<keyword evidence="6" id="KW-1185">Reference proteome</keyword>
<keyword evidence="3" id="KW-0812">Transmembrane</keyword>
<keyword evidence="3" id="KW-0472">Membrane</keyword>
<keyword evidence="3" id="KW-1133">Transmembrane helix</keyword>
<feature type="compositionally biased region" description="Polar residues" evidence="2">
    <location>
        <begin position="13"/>
        <end position="23"/>
    </location>
</feature>
<dbReference type="Pfam" id="PF02397">
    <property type="entry name" value="Bac_transf"/>
    <property type="match status" value="1"/>
</dbReference>
<sequence>MKQTADNKKRPTKTQTAKSGQALPSTRRGLTAFVKRSFDFFISAFGLLFLSPFFILIALSIKLDSPGPIFYKATRVGKNGKPFQMLKFRSMYDQPRTNAGSPLTINNDERVTPIGKWLRATKVNELPQLWNVLIGEMSLVGPRPEDPQFVEKWSPEERKTILSVKPGITSPATIVYRDEEKLLFGDGFMDAYLKDILPDKLRLDQLYVANHTFINDLDVLFMTLIVILPKLRSLQVKERWFFSGVFYTITHRVLNWFIVDLFVNLFMIGLSGLIWRLSSVINLGIPTFLLGAFLASAFLTIINSLLGLHRIDWSRASPTYTLDFAISVGITLVIVWLINRYWLTEPHIPFALMWLMSVMVFIGLVAARYRERLLTGLANRWILFRGHRASFGERMLIVGAGELGELTLWMLQRSTFRDLFAVIGIVDDDPRKRNIEIMSHRVLGTTDDIPELVSRYQIGLILFAIANCPPDRIQKILSICQSTEANTIVVPDVIAVLRQSLSLTEEPQST</sequence>
<dbReference type="Pfam" id="PF13727">
    <property type="entry name" value="CoA_binding_3"/>
    <property type="match status" value="1"/>
</dbReference>
<dbReference type="EMBL" id="LT859958">
    <property type="protein sequence ID" value="SMX54175.1"/>
    <property type="molecule type" value="Genomic_DNA"/>
</dbReference>
<feature type="transmembrane region" description="Helical" evidence="3">
    <location>
        <begin position="253"/>
        <end position="275"/>
    </location>
</feature>